<comment type="cofactor">
    <cofactor evidence="1 11 13">
        <name>pyridoxal 5'-phosphate</name>
        <dbReference type="ChEBI" id="CHEBI:597326"/>
    </cofactor>
</comment>
<evidence type="ECO:0000256" key="11">
    <source>
        <dbReference type="PIRSR" id="PIRSR605856-50"/>
    </source>
</evidence>
<comment type="caution">
    <text evidence="15">The sequence shown here is derived from an EMBL/GenBank/DDBJ whole genome shotgun (WGS) entry which is preliminary data.</text>
</comment>
<dbReference type="Proteomes" id="UP000237797">
    <property type="component" value="Unassembled WGS sequence"/>
</dbReference>
<dbReference type="CDD" id="cd01561">
    <property type="entry name" value="CBS_like"/>
    <property type="match status" value="1"/>
</dbReference>
<dbReference type="PANTHER" id="PTHR10314">
    <property type="entry name" value="CYSTATHIONINE BETA-SYNTHASE"/>
    <property type="match status" value="1"/>
</dbReference>
<evidence type="ECO:0000256" key="8">
    <source>
        <dbReference type="ARBA" id="ARBA00022898"/>
    </source>
</evidence>
<dbReference type="NCBIfam" id="TIGR01139">
    <property type="entry name" value="cysK"/>
    <property type="match status" value="1"/>
</dbReference>
<comment type="similarity">
    <text evidence="3 13">Belongs to the cysteine synthase/cystathionine beta-synthase family.</text>
</comment>
<sequence>MRVANNILELIGQTPLVKLNRIIGKTDADVYLKLEFFNPGGSVKDRIALSMIEEAEKEGRLKPGDTIVEPTSGNTGIGLAMVAAAKGYRALLVMPDTMSLERRNLLRAYGAELVLTPGAEGMRGAVKKAEEIVRERPDHFMPQQFKNPANVKIHRETTARELLEQTGGHFDAFVAGVGTGGTITGVGQVIKEKIPGVHLVAVEPSASPVLSGGKPGPHKIQGIGAGFVPDILDTEIYDEVITVDNEEAFQWARRMAREEGILGGISSGAAVAAAAKVARRLGEGKKVVAVIPSNGERYLSTPLYQFEEEESTAK</sequence>
<gene>
    <name evidence="15" type="ORF">CLV97_11928</name>
</gene>
<evidence type="ECO:0000256" key="7">
    <source>
        <dbReference type="ARBA" id="ARBA00022679"/>
    </source>
</evidence>
<proteinExistence type="inferred from homology"/>
<dbReference type="UniPathway" id="UPA00136">
    <property type="reaction ID" value="UER00200"/>
</dbReference>
<dbReference type="InterPro" id="IPR036052">
    <property type="entry name" value="TrpB-like_PALP_sf"/>
</dbReference>
<evidence type="ECO:0000313" key="16">
    <source>
        <dbReference type="Proteomes" id="UP000237797"/>
    </source>
</evidence>
<dbReference type="EMBL" id="PVNE01000019">
    <property type="protein sequence ID" value="PRX39870.1"/>
    <property type="molecule type" value="Genomic_DNA"/>
</dbReference>
<dbReference type="InterPro" id="IPR005859">
    <property type="entry name" value="CysK"/>
</dbReference>
<keyword evidence="8 11" id="KW-0663">Pyridoxal phosphate</keyword>
<dbReference type="InterPro" id="IPR005856">
    <property type="entry name" value="Cys_synth"/>
</dbReference>
<dbReference type="FunFam" id="3.40.50.1100:FF:000118">
    <property type="entry name" value="Related to CYS4-cystathionine beta-synthase"/>
    <property type="match status" value="1"/>
</dbReference>
<evidence type="ECO:0000256" key="3">
    <source>
        <dbReference type="ARBA" id="ARBA00007103"/>
    </source>
</evidence>
<keyword evidence="6 13" id="KW-0028">Amino-acid biosynthesis</keyword>
<evidence type="ECO:0000256" key="2">
    <source>
        <dbReference type="ARBA" id="ARBA00004962"/>
    </source>
</evidence>
<dbReference type="InterPro" id="IPR050214">
    <property type="entry name" value="Cys_Synth/Cystath_Beta-Synth"/>
</dbReference>
<evidence type="ECO:0000256" key="13">
    <source>
        <dbReference type="RuleBase" id="RU003985"/>
    </source>
</evidence>
<accession>A0A2T0LCY0</accession>
<feature type="modified residue" description="N6-(pyridoxal phosphate)lysine" evidence="12">
    <location>
        <position position="44"/>
    </location>
</feature>
<dbReference type="AlphaFoldDB" id="A0A2T0LCY0"/>
<dbReference type="EC" id="2.5.1.47" evidence="4 13"/>
<feature type="binding site" evidence="11">
    <location>
        <position position="266"/>
    </location>
    <ligand>
        <name>pyridoxal 5'-phosphate</name>
        <dbReference type="ChEBI" id="CHEBI:597326"/>
    </ligand>
</feature>
<evidence type="ECO:0000256" key="6">
    <source>
        <dbReference type="ARBA" id="ARBA00022605"/>
    </source>
</evidence>
<feature type="binding site" evidence="11">
    <location>
        <position position="74"/>
    </location>
    <ligand>
        <name>pyridoxal 5'-phosphate</name>
        <dbReference type="ChEBI" id="CHEBI:597326"/>
    </ligand>
</feature>
<protein>
    <recommendedName>
        <fullName evidence="5 13">Cysteine synthase</fullName>
        <ecNumber evidence="4 13">2.5.1.47</ecNumber>
    </recommendedName>
</protein>
<dbReference type="GO" id="GO:0006535">
    <property type="term" value="P:cysteine biosynthetic process from serine"/>
    <property type="evidence" value="ECO:0007669"/>
    <property type="project" value="UniProtKB-UniRule"/>
</dbReference>
<comment type="pathway">
    <text evidence="2">Amino-acid biosynthesis; L-cysteine biosynthesis; L-cysteine from L-serine: step 2/2.</text>
</comment>
<dbReference type="NCBIfam" id="TIGR01136">
    <property type="entry name" value="cysKM"/>
    <property type="match status" value="1"/>
</dbReference>
<dbReference type="FunFam" id="3.40.50.1100:FF:000003">
    <property type="entry name" value="Cystathionine beta-synthase"/>
    <property type="match status" value="1"/>
</dbReference>
<evidence type="ECO:0000259" key="14">
    <source>
        <dbReference type="Pfam" id="PF00291"/>
    </source>
</evidence>
<evidence type="ECO:0000256" key="1">
    <source>
        <dbReference type="ARBA" id="ARBA00001933"/>
    </source>
</evidence>
<keyword evidence="9 13" id="KW-0198">Cysteine biosynthesis</keyword>
<evidence type="ECO:0000256" key="4">
    <source>
        <dbReference type="ARBA" id="ARBA00012681"/>
    </source>
</evidence>
<dbReference type="SUPFAM" id="SSF53686">
    <property type="entry name" value="Tryptophan synthase beta subunit-like PLP-dependent enzymes"/>
    <property type="match status" value="1"/>
</dbReference>
<evidence type="ECO:0000313" key="15">
    <source>
        <dbReference type="EMBL" id="PRX39870.1"/>
    </source>
</evidence>
<dbReference type="GO" id="GO:0004124">
    <property type="term" value="F:cysteine synthase activity"/>
    <property type="evidence" value="ECO:0007669"/>
    <property type="project" value="UniProtKB-UniRule"/>
</dbReference>
<keyword evidence="16" id="KW-1185">Reference proteome</keyword>
<dbReference type="InterPro" id="IPR001926">
    <property type="entry name" value="TrpB-like_PALP"/>
</dbReference>
<dbReference type="OrthoDB" id="9808024at2"/>
<evidence type="ECO:0000256" key="9">
    <source>
        <dbReference type="ARBA" id="ARBA00023192"/>
    </source>
</evidence>
<name>A0A2T0LCY0_9BACL</name>
<keyword evidence="7 13" id="KW-0808">Transferase</keyword>
<reference evidence="15 16" key="1">
    <citation type="submission" date="2018-03" db="EMBL/GenBank/DDBJ databases">
        <title>Genomic Encyclopedia of Archaeal and Bacterial Type Strains, Phase II (KMG-II): from individual species to whole genera.</title>
        <authorList>
            <person name="Goeker M."/>
        </authorList>
    </citation>
    <scope>NUCLEOTIDE SEQUENCE [LARGE SCALE GENOMIC DNA]</scope>
    <source>
        <strain evidence="15 16">DSM 44946</strain>
    </source>
</reference>
<feature type="binding site" evidence="11">
    <location>
        <begin position="178"/>
        <end position="182"/>
    </location>
    <ligand>
        <name>pyridoxal 5'-phosphate</name>
        <dbReference type="ChEBI" id="CHEBI:597326"/>
    </ligand>
</feature>
<organism evidence="15 16">
    <name type="scientific">Planifilum fimeticola</name>
    <dbReference type="NCBI Taxonomy" id="201975"/>
    <lineage>
        <taxon>Bacteria</taxon>
        <taxon>Bacillati</taxon>
        <taxon>Bacillota</taxon>
        <taxon>Bacilli</taxon>
        <taxon>Bacillales</taxon>
        <taxon>Thermoactinomycetaceae</taxon>
        <taxon>Planifilum</taxon>
    </lineage>
</organism>
<dbReference type="PROSITE" id="PS00901">
    <property type="entry name" value="CYS_SYNTHASE"/>
    <property type="match status" value="1"/>
</dbReference>
<evidence type="ECO:0000256" key="5">
    <source>
        <dbReference type="ARBA" id="ARBA00019371"/>
    </source>
</evidence>
<dbReference type="Pfam" id="PF00291">
    <property type="entry name" value="PALP"/>
    <property type="match status" value="1"/>
</dbReference>
<feature type="domain" description="Tryptophan synthase beta chain-like PALP" evidence="14">
    <location>
        <begin position="8"/>
        <end position="292"/>
    </location>
</feature>
<comment type="catalytic activity">
    <reaction evidence="10 13">
        <text>O-acetyl-L-serine + hydrogen sulfide = L-cysteine + acetate</text>
        <dbReference type="Rhea" id="RHEA:14829"/>
        <dbReference type="ChEBI" id="CHEBI:29919"/>
        <dbReference type="ChEBI" id="CHEBI:30089"/>
        <dbReference type="ChEBI" id="CHEBI:35235"/>
        <dbReference type="ChEBI" id="CHEBI:58340"/>
        <dbReference type="EC" id="2.5.1.47"/>
    </reaction>
</comment>
<evidence type="ECO:0000256" key="10">
    <source>
        <dbReference type="ARBA" id="ARBA00047931"/>
    </source>
</evidence>
<dbReference type="InterPro" id="IPR001216">
    <property type="entry name" value="P-phosphate_BS"/>
</dbReference>
<dbReference type="Gene3D" id="3.40.50.1100">
    <property type="match status" value="2"/>
</dbReference>
<dbReference type="RefSeq" id="WP_106345742.1">
    <property type="nucleotide sequence ID" value="NZ_PVNE01000019.1"/>
</dbReference>
<evidence type="ECO:0000256" key="12">
    <source>
        <dbReference type="PIRSR" id="PIRSR605856-51"/>
    </source>
</evidence>